<dbReference type="Proteomes" id="UP000027982">
    <property type="component" value="Chromosome"/>
</dbReference>
<evidence type="ECO:0008006" key="3">
    <source>
        <dbReference type="Google" id="ProtNLM"/>
    </source>
</evidence>
<name>A0A068NNK8_FIMGI</name>
<dbReference type="EMBL" id="CP007139">
    <property type="protein sequence ID" value="AIE85133.1"/>
    <property type="molecule type" value="Genomic_DNA"/>
</dbReference>
<dbReference type="AlphaFoldDB" id="A0A068NNK8"/>
<protein>
    <recommendedName>
        <fullName evidence="3">D-ribose pyranase</fullName>
    </recommendedName>
</protein>
<keyword evidence="2" id="KW-1185">Reference proteome</keyword>
<evidence type="ECO:0000313" key="1">
    <source>
        <dbReference type="EMBL" id="AIE85133.1"/>
    </source>
</evidence>
<proteinExistence type="predicted"/>
<sequence length="212" mass="23406">MLRHPVRNRPNGKIGDAKRTCSQKSLKMGKVMITLSALALALPLMGVGVVKPEPSWREALHHQLPLLGHRNWIVIADSAYPWQTSPGIDTVETGADQLEVTKAVLAALGHTTHVRPTIYLDAELPFVPEADAKGVQAYRRDLAKVLGKHKATSLAHEKIIAKLDETGKTFHVLLLKTKLTIPYTSVFIQLDCGYWGDAAEKRLRDTMKKAGH</sequence>
<reference evidence="1 2" key="1">
    <citation type="journal article" date="2014" name="PLoS ONE">
        <title>The first complete genome sequence of the class fimbriimonadia in the phylum armatimonadetes.</title>
        <authorList>
            <person name="Hu Z.Y."/>
            <person name="Wang Y.Z."/>
            <person name="Im W.T."/>
            <person name="Wang S.Y."/>
            <person name="Zhao G.P."/>
            <person name="Zheng H.J."/>
            <person name="Quan Z.X."/>
        </authorList>
    </citation>
    <scope>NUCLEOTIDE SEQUENCE [LARGE SCALE GENOMIC DNA]</scope>
    <source>
        <strain evidence="1">Gsoil 348</strain>
    </source>
</reference>
<evidence type="ECO:0000313" key="2">
    <source>
        <dbReference type="Proteomes" id="UP000027982"/>
    </source>
</evidence>
<dbReference type="GO" id="GO:0005996">
    <property type="term" value="P:monosaccharide metabolic process"/>
    <property type="evidence" value="ECO:0007669"/>
    <property type="project" value="InterPro"/>
</dbReference>
<dbReference type="HOGENOM" id="CLU_1420967_0_0_0"/>
<dbReference type="SUPFAM" id="SSF102546">
    <property type="entry name" value="RbsD-like"/>
    <property type="match status" value="1"/>
</dbReference>
<accession>A0A068NNK8</accession>
<dbReference type="InterPro" id="IPR023750">
    <property type="entry name" value="RbsD-like_sf"/>
</dbReference>
<gene>
    <name evidence="1" type="ORF">OP10G_1765</name>
</gene>
<dbReference type="STRING" id="661478.OP10G_1765"/>
<organism evidence="1 2">
    <name type="scientific">Fimbriimonas ginsengisoli Gsoil 348</name>
    <dbReference type="NCBI Taxonomy" id="661478"/>
    <lineage>
        <taxon>Bacteria</taxon>
        <taxon>Bacillati</taxon>
        <taxon>Armatimonadota</taxon>
        <taxon>Fimbriimonadia</taxon>
        <taxon>Fimbriimonadales</taxon>
        <taxon>Fimbriimonadaceae</taxon>
        <taxon>Fimbriimonas</taxon>
    </lineage>
</organism>
<dbReference type="eggNOG" id="ENOG5032T2Q">
    <property type="taxonomic scope" value="Bacteria"/>
</dbReference>
<dbReference type="KEGG" id="fgi:OP10G_1765"/>
<dbReference type="GO" id="GO:0016853">
    <property type="term" value="F:isomerase activity"/>
    <property type="evidence" value="ECO:0007669"/>
    <property type="project" value="InterPro"/>
</dbReference>
<dbReference type="GO" id="GO:0048029">
    <property type="term" value="F:monosaccharide binding"/>
    <property type="evidence" value="ECO:0007669"/>
    <property type="project" value="InterPro"/>
</dbReference>